<feature type="transmembrane region" description="Helical" evidence="9">
    <location>
        <begin position="141"/>
        <end position="161"/>
    </location>
</feature>
<feature type="transmembrane region" description="Helical" evidence="9">
    <location>
        <begin position="34"/>
        <end position="53"/>
    </location>
</feature>
<comment type="similarity">
    <text evidence="8">Belongs to the binding-protein-dependent transport system permease family. LivHM subfamily.</text>
</comment>
<reference evidence="11" key="1">
    <citation type="journal article" date="2019" name="Int. J. Syst. Evol. Microbiol.">
        <title>The Global Catalogue of Microorganisms (GCM) 10K type strain sequencing project: providing services to taxonomists for standard genome sequencing and annotation.</title>
        <authorList>
            <consortium name="The Broad Institute Genomics Platform"/>
            <consortium name="The Broad Institute Genome Sequencing Center for Infectious Disease"/>
            <person name="Wu L."/>
            <person name="Ma J."/>
        </authorList>
    </citation>
    <scope>NUCLEOTIDE SEQUENCE [LARGE SCALE GENOMIC DNA]</scope>
    <source>
        <strain evidence="11">CCUG 39402</strain>
    </source>
</reference>
<sequence>MNDFLELTVGALASGCIYGLAALSYLLITRPTGIINFAVGEWSMLGAFGGFLLLSRFNLPYPVGIALILLGMFLIGWLTERLTVRPLVERGAPPLAPILALLGMLVVFRELVSLGFGPDPQPVPPAFGFDRLELGPVAGSYQSFFIIAVTLTVFAAVWYFFERTLAGKSFEAVAIDRRAASLMGINLRRVTAFAFAASAVVAGLAGILVAPNVSAHYLMGLPLAIQGFTALVIGGVGRVEGALLGGVILAFVEQLTVRYLPIPPGLAMGVPLVLLILFLLLRPTGLLRAREARA</sequence>
<keyword evidence="11" id="KW-1185">Reference proteome</keyword>
<comment type="subcellular location">
    <subcellularLocation>
        <location evidence="1">Cell membrane</location>
        <topology evidence="1">Multi-pass membrane protein</topology>
    </subcellularLocation>
</comment>
<evidence type="ECO:0000313" key="11">
    <source>
        <dbReference type="Proteomes" id="UP001596270"/>
    </source>
</evidence>
<keyword evidence="7 9" id="KW-0472">Membrane</keyword>
<dbReference type="Proteomes" id="UP001596270">
    <property type="component" value="Unassembled WGS sequence"/>
</dbReference>
<evidence type="ECO:0000256" key="7">
    <source>
        <dbReference type="ARBA" id="ARBA00023136"/>
    </source>
</evidence>
<accession>A0ABW1U562</accession>
<evidence type="ECO:0000256" key="2">
    <source>
        <dbReference type="ARBA" id="ARBA00022448"/>
    </source>
</evidence>
<dbReference type="EMBL" id="JBHSRS010000084">
    <property type="protein sequence ID" value="MFC6284072.1"/>
    <property type="molecule type" value="Genomic_DNA"/>
</dbReference>
<dbReference type="PANTHER" id="PTHR11795">
    <property type="entry name" value="BRANCHED-CHAIN AMINO ACID TRANSPORT SYSTEM PERMEASE PROTEIN LIVH"/>
    <property type="match status" value="1"/>
</dbReference>
<dbReference type="Pfam" id="PF02653">
    <property type="entry name" value="BPD_transp_2"/>
    <property type="match status" value="1"/>
</dbReference>
<keyword evidence="3" id="KW-1003">Cell membrane</keyword>
<dbReference type="InterPro" id="IPR052157">
    <property type="entry name" value="BCAA_transport_permease"/>
</dbReference>
<feature type="transmembrane region" description="Helical" evidence="9">
    <location>
        <begin position="91"/>
        <end position="108"/>
    </location>
</feature>
<evidence type="ECO:0000313" key="10">
    <source>
        <dbReference type="EMBL" id="MFC6284072.1"/>
    </source>
</evidence>
<evidence type="ECO:0000256" key="9">
    <source>
        <dbReference type="SAM" id="Phobius"/>
    </source>
</evidence>
<evidence type="ECO:0000256" key="4">
    <source>
        <dbReference type="ARBA" id="ARBA00022692"/>
    </source>
</evidence>
<keyword evidence="5" id="KW-0029">Amino-acid transport</keyword>
<evidence type="ECO:0000256" key="5">
    <source>
        <dbReference type="ARBA" id="ARBA00022970"/>
    </source>
</evidence>
<feature type="transmembrane region" description="Helical" evidence="9">
    <location>
        <begin position="190"/>
        <end position="209"/>
    </location>
</feature>
<name>A0ABW1U562_9BURK</name>
<comment type="caution">
    <text evidence="10">The sequence shown here is derived from an EMBL/GenBank/DDBJ whole genome shotgun (WGS) entry which is preliminary data.</text>
</comment>
<gene>
    <name evidence="10" type="ORF">ACFQND_22835</name>
</gene>
<dbReference type="RefSeq" id="WP_371439836.1">
    <property type="nucleotide sequence ID" value="NZ_JBHSRS010000084.1"/>
</dbReference>
<feature type="transmembrane region" description="Helical" evidence="9">
    <location>
        <begin position="59"/>
        <end position="79"/>
    </location>
</feature>
<evidence type="ECO:0000256" key="1">
    <source>
        <dbReference type="ARBA" id="ARBA00004651"/>
    </source>
</evidence>
<feature type="transmembrane region" description="Helical" evidence="9">
    <location>
        <begin position="241"/>
        <end position="260"/>
    </location>
</feature>
<keyword evidence="6 9" id="KW-1133">Transmembrane helix</keyword>
<evidence type="ECO:0000256" key="6">
    <source>
        <dbReference type="ARBA" id="ARBA00022989"/>
    </source>
</evidence>
<organism evidence="10 11">
    <name type="scientific">Polaromonas aquatica</name>
    <dbReference type="NCBI Taxonomy" id="332657"/>
    <lineage>
        <taxon>Bacteria</taxon>
        <taxon>Pseudomonadati</taxon>
        <taxon>Pseudomonadota</taxon>
        <taxon>Betaproteobacteria</taxon>
        <taxon>Burkholderiales</taxon>
        <taxon>Comamonadaceae</taxon>
        <taxon>Polaromonas</taxon>
    </lineage>
</organism>
<keyword evidence="4 9" id="KW-0812">Transmembrane</keyword>
<dbReference type="InterPro" id="IPR001851">
    <property type="entry name" value="ABC_transp_permease"/>
</dbReference>
<protein>
    <submittedName>
        <fullName evidence="10">Branched-chain amino acid ABC transporter permease</fullName>
    </submittedName>
</protein>
<dbReference type="CDD" id="cd06582">
    <property type="entry name" value="TM_PBP1_LivH_like"/>
    <property type="match status" value="1"/>
</dbReference>
<evidence type="ECO:0000256" key="8">
    <source>
        <dbReference type="ARBA" id="ARBA00037998"/>
    </source>
</evidence>
<keyword evidence="2" id="KW-0813">Transport</keyword>
<dbReference type="PANTHER" id="PTHR11795:SF450">
    <property type="entry name" value="ABC TRANSPORTER PERMEASE PROTEIN"/>
    <property type="match status" value="1"/>
</dbReference>
<feature type="transmembrane region" description="Helical" evidence="9">
    <location>
        <begin position="6"/>
        <end position="27"/>
    </location>
</feature>
<evidence type="ECO:0000256" key="3">
    <source>
        <dbReference type="ARBA" id="ARBA00022475"/>
    </source>
</evidence>
<proteinExistence type="inferred from homology"/>
<feature type="transmembrane region" description="Helical" evidence="9">
    <location>
        <begin position="266"/>
        <end position="287"/>
    </location>
</feature>